<evidence type="ECO:0000313" key="2">
    <source>
        <dbReference type="Proteomes" id="UP000684084"/>
    </source>
</evidence>
<name>A0A915Z6A3_9GLOM</name>
<sequence length="98" mass="11687">MDAHGRGPSRDLALYHMQEELLESDYIQNNEHIFQKNPVALERWLLHTIAENFDFPTIQMLDNAYHMAQLQDLPFVEIFQNYANLQSNVMLTFMKFHF</sequence>
<dbReference type="EMBL" id="CAGKOT010000019">
    <property type="protein sequence ID" value="CAB5364308.1"/>
    <property type="molecule type" value="Genomic_DNA"/>
</dbReference>
<protein>
    <submittedName>
        <fullName evidence="1">Uncharacterized protein</fullName>
    </submittedName>
</protein>
<dbReference type="OrthoDB" id="10375958at2759"/>
<comment type="caution">
    <text evidence="1">The sequence shown here is derived from an EMBL/GenBank/DDBJ whole genome shotgun (WGS) entry which is preliminary data.</text>
</comment>
<organism evidence="1 2">
    <name type="scientific">Rhizophagus irregularis</name>
    <dbReference type="NCBI Taxonomy" id="588596"/>
    <lineage>
        <taxon>Eukaryota</taxon>
        <taxon>Fungi</taxon>
        <taxon>Fungi incertae sedis</taxon>
        <taxon>Mucoromycota</taxon>
        <taxon>Glomeromycotina</taxon>
        <taxon>Glomeromycetes</taxon>
        <taxon>Glomerales</taxon>
        <taxon>Glomeraceae</taxon>
        <taxon>Rhizophagus</taxon>
    </lineage>
</organism>
<dbReference type="AlphaFoldDB" id="A0A915Z6A3"/>
<dbReference type="Proteomes" id="UP000684084">
    <property type="component" value="Unassembled WGS sequence"/>
</dbReference>
<reference evidence="1" key="1">
    <citation type="submission" date="2020-05" db="EMBL/GenBank/DDBJ databases">
        <authorList>
            <person name="Rincon C."/>
            <person name="Sanders R I."/>
            <person name="Robbins C."/>
            <person name="Chaturvedi A."/>
        </authorList>
    </citation>
    <scope>NUCLEOTIDE SEQUENCE</scope>
    <source>
        <strain evidence="1">CHB12</strain>
    </source>
</reference>
<gene>
    <name evidence="1" type="ORF">CHRIB12_LOCUS9938</name>
</gene>
<proteinExistence type="predicted"/>
<evidence type="ECO:0000313" key="1">
    <source>
        <dbReference type="EMBL" id="CAB5364308.1"/>
    </source>
</evidence>
<accession>A0A915Z6A3</accession>